<dbReference type="PROSITE" id="PS51133">
    <property type="entry name" value="ZF_TFIIS_2"/>
    <property type="match status" value="1"/>
</dbReference>
<protein>
    <recommendedName>
        <fullName evidence="6">TFIIS-type domain-containing protein</fullName>
    </recommendedName>
</protein>
<dbReference type="InterPro" id="IPR001222">
    <property type="entry name" value="Znf_TFIIS"/>
</dbReference>
<reference evidence="7 8" key="1">
    <citation type="journal article" date="2019" name="Int. J. Syst. Evol. Microbiol.">
        <title>The Global Catalogue of Microorganisms (GCM) 10K type strain sequencing project: providing services to taxonomists for standard genome sequencing and annotation.</title>
        <authorList>
            <consortium name="The Broad Institute Genomics Platform"/>
            <consortium name="The Broad Institute Genome Sequencing Center for Infectious Disease"/>
            <person name="Wu L."/>
            <person name="Ma J."/>
        </authorList>
    </citation>
    <scope>NUCLEOTIDE SEQUENCE [LARGE SCALE GENOMIC DNA]</scope>
    <source>
        <strain evidence="7 8">XZYJT29</strain>
    </source>
</reference>
<evidence type="ECO:0000259" key="6">
    <source>
        <dbReference type="PROSITE" id="PS51133"/>
    </source>
</evidence>
<dbReference type="CDD" id="cd10511">
    <property type="entry name" value="Zn-ribbon_TFS"/>
    <property type="match status" value="1"/>
</dbReference>
<dbReference type="SMART" id="SM00440">
    <property type="entry name" value="ZnF_C2C2"/>
    <property type="match status" value="1"/>
</dbReference>
<gene>
    <name evidence="7" type="ORF">ACFQMA_22475</name>
</gene>
<dbReference type="Pfam" id="PF01096">
    <property type="entry name" value="Zn_ribbon_TFIIS"/>
    <property type="match status" value="1"/>
</dbReference>
<evidence type="ECO:0000256" key="3">
    <source>
        <dbReference type="ARBA" id="ARBA00022833"/>
    </source>
</evidence>
<evidence type="ECO:0000256" key="4">
    <source>
        <dbReference type="PROSITE-ProRule" id="PRU00472"/>
    </source>
</evidence>
<keyword evidence="1" id="KW-0479">Metal-binding</keyword>
<feature type="domain" description="TFIIS-type" evidence="6">
    <location>
        <begin position="535"/>
        <end position="575"/>
    </location>
</feature>
<dbReference type="CDD" id="cd04491">
    <property type="entry name" value="SoSSB_OBF"/>
    <property type="match status" value="1"/>
</dbReference>
<evidence type="ECO:0000256" key="5">
    <source>
        <dbReference type="SAM" id="MobiDB-lite"/>
    </source>
</evidence>
<keyword evidence="3" id="KW-0862">Zinc</keyword>
<evidence type="ECO:0000256" key="2">
    <source>
        <dbReference type="ARBA" id="ARBA00022771"/>
    </source>
</evidence>
<dbReference type="GeneID" id="78822935"/>
<keyword evidence="8" id="KW-1185">Reference proteome</keyword>
<dbReference type="InterPro" id="IPR012340">
    <property type="entry name" value="NA-bd_OB-fold"/>
</dbReference>
<evidence type="ECO:0000313" key="7">
    <source>
        <dbReference type="EMBL" id="MFC7142589.1"/>
    </source>
</evidence>
<organism evidence="7 8">
    <name type="scientific">Halosimplex aquaticum</name>
    <dbReference type="NCBI Taxonomy" id="3026162"/>
    <lineage>
        <taxon>Archaea</taxon>
        <taxon>Methanobacteriati</taxon>
        <taxon>Methanobacteriota</taxon>
        <taxon>Stenosarchaea group</taxon>
        <taxon>Halobacteria</taxon>
        <taxon>Halobacteriales</taxon>
        <taxon>Haloarculaceae</taxon>
        <taxon>Halosimplex</taxon>
    </lineage>
</organism>
<dbReference type="AlphaFoldDB" id="A0ABD5Y5F4"/>
<name>A0ABD5Y5F4_9EURY</name>
<comment type="caution">
    <text evidence="7">The sequence shown here is derived from an EMBL/GenBank/DDBJ whole genome shotgun (WGS) entry which is preliminary data.</text>
</comment>
<dbReference type="Gene3D" id="2.20.25.10">
    <property type="match status" value="1"/>
</dbReference>
<dbReference type="Gene3D" id="2.40.50.140">
    <property type="entry name" value="Nucleic acid-binding proteins"/>
    <property type="match status" value="1"/>
</dbReference>
<feature type="compositionally biased region" description="Basic and acidic residues" evidence="5">
    <location>
        <begin position="137"/>
        <end position="173"/>
    </location>
</feature>
<keyword evidence="2 4" id="KW-0863">Zinc-finger</keyword>
<dbReference type="RefSeq" id="WP_274323649.1">
    <property type="nucleotide sequence ID" value="NZ_CP118158.1"/>
</dbReference>
<dbReference type="SUPFAM" id="SSF57783">
    <property type="entry name" value="Zinc beta-ribbon"/>
    <property type="match status" value="1"/>
</dbReference>
<dbReference type="EMBL" id="JBHTAS010000001">
    <property type="protein sequence ID" value="MFC7142589.1"/>
    <property type="molecule type" value="Genomic_DNA"/>
</dbReference>
<sequence>MASYYQNGQHRLKNTDIEQGRRFDELTLRGLYESPHLESDCLGTRLDNAGELMIAARTEPEYDEFGLEVEGTRGQEIDSYWVNASLRTTQARDVDPIDLSDEDLTGLPLESQERLHGLRNERKRQREKALAASVVGVDRESRTREDVVGDRREQRHEHDDRLVGPRGITHHDPLEGVDAETAERVRDAAVRLADHFVSGPGVEVIENAIGRKVARGQTVHAALSNVQEQFYQETGVIQRISTVPVIPSKYNVEADIQGEVTRLWYPKSSNQQQVGLITDDTGTIKFTVWTRSNQSVILHEGDRVRIVGGKVGKYNGQATLAADSETRITVVDRGDGPAPRGDIARVFQEETGTSSAAEDTEEPNQVHKPCAIPAPGTPGVEKVSRPVHAPVDRLDGSQSENFEANHWLKSTEIYEEDGAVPLPEWWRNQDTVVSVVVDNEADQSTINEAIEETVSNTSLDSSNEEKPAVQIPIPNGKRRLWALIRDEDRFGTALAESPAEESCVDADDTLIGIAGSSSITDPSATSDSDLSLPSTSTICPRCSHHRAHYRLVQLRSIDEPPTRFLSCTECGNRWREDS</sequence>
<dbReference type="SUPFAM" id="SSF50249">
    <property type="entry name" value="Nucleic acid-binding proteins"/>
    <property type="match status" value="1"/>
</dbReference>
<evidence type="ECO:0000313" key="8">
    <source>
        <dbReference type="Proteomes" id="UP001596432"/>
    </source>
</evidence>
<accession>A0ABD5Y5F4</accession>
<dbReference type="GO" id="GO:0008270">
    <property type="term" value="F:zinc ion binding"/>
    <property type="evidence" value="ECO:0007669"/>
    <property type="project" value="UniProtKB-KW"/>
</dbReference>
<evidence type="ECO:0000256" key="1">
    <source>
        <dbReference type="ARBA" id="ARBA00022723"/>
    </source>
</evidence>
<feature type="region of interest" description="Disordered" evidence="5">
    <location>
        <begin position="129"/>
        <end position="173"/>
    </location>
</feature>
<dbReference type="PROSITE" id="PS00466">
    <property type="entry name" value="ZF_TFIIS_1"/>
    <property type="match status" value="1"/>
</dbReference>
<dbReference type="Proteomes" id="UP001596432">
    <property type="component" value="Unassembled WGS sequence"/>
</dbReference>
<proteinExistence type="predicted"/>